<feature type="domain" description="POU-specific" evidence="8">
    <location>
        <begin position="33"/>
        <end position="75"/>
    </location>
</feature>
<accession>A0A452IZY7</accession>
<keyword evidence="4" id="KW-0371">Homeobox</keyword>
<protein>
    <recommendedName>
        <fullName evidence="8">POU-specific domain-containing protein</fullName>
    </recommendedName>
</protein>
<evidence type="ECO:0000256" key="5">
    <source>
        <dbReference type="ARBA" id="ARBA00023163"/>
    </source>
</evidence>
<reference evidence="9" key="3">
    <citation type="submission" date="2025-09" db="UniProtKB">
        <authorList>
            <consortium name="Ensembl"/>
        </authorList>
    </citation>
    <scope>IDENTIFICATION</scope>
</reference>
<dbReference type="AlphaFoldDB" id="A0A452IZY7"/>
<evidence type="ECO:0000256" key="2">
    <source>
        <dbReference type="ARBA" id="ARBA00023015"/>
    </source>
</evidence>
<feature type="compositionally biased region" description="Polar residues" evidence="7">
    <location>
        <begin position="108"/>
        <end position="120"/>
    </location>
</feature>
<sequence length="120" mass="13168">ELTLLIFLRGKTRNPPRAPLSPLRNIFCFFCQDTTPTSEELEQFAKDLKHKRITLGFTQADVGMALGTLYGECFTFLPHPRRPSGASGGVSWCRSLQEVSGDGAGQIRSDQGLAQPNGQD</sequence>
<dbReference type="GO" id="GO:0000978">
    <property type="term" value="F:RNA polymerase II cis-regulatory region sequence-specific DNA binding"/>
    <property type="evidence" value="ECO:0007669"/>
    <property type="project" value="TreeGrafter"/>
</dbReference>
<evidence type="ECO:0000256" key="3">
    <source>
        <dbReference type="ARBA" id="ARBA00023125"/>
    </source>
</evidence>
<evidence type="ECO:0000313" key="10">
    <source>
        <dbReference type="Proteomes" id="UP000291020"/>
    </source>
</evidence>
<keyword evidence="5" id="KW-0804">Transcription</keyword>
<reference evidence="10" key="1">
    <citation type="journal article" date="2017" name="PLoS ONE">
        <title>The Agassiz's desert tortoise genome provides a resource for the conservation of a threatened species.</title>
        <authorList>
            <person name="Tollis M."/>
            <person name="DeNardo D.F."/>
            <person name="Cornelius J.A."/>
            <person name="Dolby G.A."/>
            <person name="Edwards T."/>
            <person name="Henen B.T."/>
            <person name="Karl A.E."/>
            <person name="Murphy R.W."/>
            <person name="Kusumi K."/>
        </authorList>
    </citation>
    <scope>NUCLEOTIDE SEQUENCE [LARGE SCALE GENOMIC DNA]</scope>
</reference>
<name>A0A452IZY7_9SAUR</name>
<dbReference type="Gene3D" id="1.10.260.40">
    <property type="entry name" value="lambda repressor-like DNA-binding domains"/>
    <property type="match status" value="1"/>
</dbReference>
<dbReference type="GO" id="GO:0005634">
    <property type="term" value="C:nucleus"/>
    <property type="evidence" value="ECO:0007669"/>
    <property type="project" value="UniProtKB-SubCell"/>
</dbReference>
<reference evidence="9" key="2">
    <citation type="submission" date="2025-08" db="UniProtKB">
        <authorList>
            <consortium name="Ensembl"/>
        </authorList>
    </citation>
    <scope>IDENTIFICATION</scope>
</reference>
<dbReference type="Pfam" id="PF00157">
    <property type="entry name" value="Pou"/>
    <property type="match status" value="1"/>
</dbReference>
<dbReference type="STRING" id="38772.ENSGAGP00000033661"/>
<keyword evidence="10" id="KW-1185">Reference proteome</keyword>
<keyword evidence="3" id="KW-0238">DNA-binding</keyword>
<feature type="region of interest" description="Disordered" evidence="7">
    <location>
        <begin position="101"/>
        <end position="120"/>
    </location>
</feature>
<keyword evidence="2" id="KW-0805">Transcription regulation</keyword>
<comment type="subcellular location">
    <subcellularLocation>
        <location evidence="1">Nucleus</location>
    </subcellularLocation>
</comment>
<evidence type="ECO:0000256" key="7">
    <source>
        <dbReference type="SAM" id="MobiDB-lite"/>
    </source>
</evidence>
<evidence type="ECO:0000256" key="6">
    <source>
        <dbReference type="ARBA" id="ARBA00023242"/>
    </source>
</evidence>
<organism evidence="9 10">
    <name type="scientific">Gopherus agassizii</name>
    <name type="common">Agassiz's desert tortoise</name>
    <dbReference type="NCBI Taxonomy" id="38772"/>
    <lineage>
        <taxon>Eukaryota</taxon>
        <taxon>Metazoa</taxon>
        <taxon>Chordata</taxon>
        <taxon>Craniata</taxon>
        <taxon>Vertebrata</taxon>
        <taxon>Euteleostomi</taxon>
        <taxon>Archelosauria</taxon>
        <taxon>Testudinata</taxon>
        <taxon>Testudines</taxon>
        <taxon>Cryptodira</taxon>
        <taxon>Durocryptodira</taxon>
        <taxon>Testudinoidea</taxon>
        <taxon>Testudinidae</taxon>
        <taxon>Gopherus</taxon>
    </lineage>
</organism>
<proteinExistence type="predicted"/>
<dbReference type="PROSITE" id="PS51179">
    <property type="entry name" value="POU_3"/>
    <property type="match status" value="1"/>
</dbReference>
<dbReference type="Ensembl" id="ENSGAGT00000038127.1">
    <property type="protein sequence ID" value="ENSGAGP00000033661.1"/>
    <property type="gene ID" value="ENSGAGG00000023960.1"/>
</dbReference>
<evidence type="ECO:0000256" key="4">
    <source>
        <dbReference type="ARBA" id="ARBA00023155"/>
    </source>
</evidence>
<dbReference type="PANTHER" id="PTHR11636">
    <property type="entry name" value="POU DOMAIN"/>
    <property type="match status" value="1"/>
</dbReference>
<keyword evidence="6" id="KW-0539">Nucleus</keyword>
<dbReference type="Proteomes" id="UP000291020">
    <property type="component" value="Unassembled WGS sequence"/>
</dbReference>
<dbReference type="InterPro" id="IPR010982">
    <property type="entry name" value="Lambda_DNA-bd_dom_sf"/>
</dbReference>
<dbReference type="PANTHER" id="PTHR11636:SF125">
    <property type="entry name" value="POU DOMAIN, CLASS 3, TRANSCRIPTION FACTOR 3"/>
    <property type="match status" value="1"/>
</dbReference>
<dbReference type="InterPro" id="IPR000327">
    <property type="entry name" value="POU_dom"/>
</dbReference>
<dbReference type="InterPro" id="IPR050255">
    <property type="entry name" value="POU_domain_TF"/>
</dbReference>
<evidence type="ECO:0000313" key="9">
    <source>
        <dbReference type="Ensembl" id="ENSGAGP00000033661.1"/>
    </source>
</evidence>
<dbReference type="GO" id="GO:0000981">
    <property type="term" value="F:DNA-binding transcription factor activity, RNA polymerase II-specific"/>
    <property type="evidence" value="ECO:0007669"/>
    <property type="project" value="TreeGrafter"/>
</dbReference>
<dbReference type="SMART" id="SM00352">
    <property type="entry name" value="POU"/>
    <property type="match status" value="1"/>
</dbReference>
<dbReference type="PROSITE" id="PS00035">
    <property type="entry name" value="POU_1"/>
    <property type="match status" value="1"/>
</dbReference>
<evidence type="ECO:0000259" key="8">
    <source>
        <dbReference type="PROSITE" id="PS51179"/>
    </source>
</evidence>
<evidence type="ECO:0000256" key="1">
    <source>
        <dbReference type="ARBA" id="ARBA00004123"/>
    </source>
</evidence>
<dbReference type="SUPFAM" id="SSF47413">
    <property type="entry name" value="lambda repressor-like DNA-binding domains"/>
    <property type="match status" value="1"/>
</dbReference>